<reference evidence="6" key="2">
    <citation type="submission" date="2020-09" db="EMBL/GenBank/DDBJ databases">
        <authorList>
            <person name="Sun Q."/>
            <person name="Ohkuma M."/>
        </authorList>
    </citation>
    <scope>NUCLEOTIDE SEQUENCE</scope>
    <source>
        <strain evidence="6">JCM 17820</strain>
    </source>
</reference>
<dbReference type="AlphaFoldDB" id="A0A830GLN5"/>
<reference evidence="6" key="1">
    <citation type="journal article" date="2014" name="Int. J. Syst. Evol. Microbiol.">
        <title>Complete genome sequence of Corynebacterium casei LMG S-19264T (=DSM 44701T), isolated from a smear-ripened cheese.</title>
        <authorList>
            <consortium name="US DOE Joint Genome Institute (JGI-PGF)"/>
            <person name="Walter F."/>
            <person name="Albersmeier A."/>
            <person name="Kalinowski J."/>
            <person name="Ruckert C."/>
        </authorList>
    </citation>
    <scope>NUCLEOTIDE SEQUENCE</scope>
    <source>
        <strain evidence="6">JCM 17820</strain>
    </source>
</reference>
<keyword evidence="3" id="KW-0804">Transcription</keyword>
<dbReference type="GO" id="GO:0003700">
    <property type="term" value="F:DNA-binding transcription factor activity"/>
    <property type="evidence" value="ECO:0007669"/>
    <property type="project" value="TreeGrafter"/>
</dbReference>
<dbReference type="SUPFAM" id="SSF46785">
    <property type="entry name" value="Winged helix' DNA-binding domain"/>
    <property type="match status" value="1"/>
</dbReference>
<proteinExistence type="predicted"/>
<dbReference type="Gene3D" id="3.30.450.40">
    <property type="match status" value="1"/>
</dbReference>
<evidence type="ECO:0000259" key="4">
    <source>
        <dbReference type="PROSITE" id="PS51077"/>
    </source>
</evidence>
<evidence type="ECO:0000256" key="1">
    <source>
        <dbReference type="ARBA" id="ARBA00023015"/>
    </source>
</evidence>
<dbReference type="InterPro" id="IPR005471">
    <property type="entry name" value="Tscrpt_reg_IclR_N"/>
</dbReference>
<dbReference type="Pfam" id="PF01614">
    <property type="entry name" value="IclR_C"/>
    <property type="match status" value="1"/>
</dbReference>
<dbReference type="InterPro" id="IPR014757">
    <property type="entry name" value="Tscrpt_reg_IclR_C"/>
</dbReference>
<dbReference type="PANTHER" id="PTHR30136:SF35">
    <property type="entry name" value="HTH-TYPE TRANSCRIPTIONAL REGULATOR RV1719"/>
    <property type="match status" value="1"/>
</dbReference>
<dbReference type="GO" id="GO:0045892">
    <property type="term" value="P:negative regulation of DNA-templated transcription"/>
    <property type="evidence" value="ECO:0007669"/>
    <property type="project" value="TreeGrafter"/>
</dbReference>
<dbReference type="PROSITE" id="PS51078">
    <property type="entry name" value="ICLR_ED"/>
    <property type="match status" value="1"/>
</dbReference>
<evidence type="ECO:0000256" key="3">
    <source>
        <dbReference type="ARBA" id="ARBA00023163"/>
    </source>
</evidence>
<evidence type="ECO:0008006" key="8">
    <source>
        <dbReference type="Google" id="ProtNLM"/>
    </source>
</evidence>
<dbReference type="EMBL" id="BMOU01000003">
    <property type="protein sequence ID" value="GGN95696.1"/>
    <property type="molecule type" value="Genomic_DNA"/>
</dbReference>
<feature type="domain" description="IclR-ED" evidence="5">
    <location>
        <begin position="90"/>
        <end position="274"/>
    </location>
</feature>
<keyword evidence="7" id="KW-1185">Reference proteome</keyword>
<organism evidence="6 7">
    <name type="scientific">Haloarcula pellucida</name>
    <dbReference type="NCBI Taxonomy" id="1427151"/>
    <lineage>
        <taxon>Archaea</taxon>
        <taxon>Methanobacteriati</taxon>
        <taxon>Methanobacteriota</taxon>
        <taxon>Stenosarchaea group</taxon>
        <taxon>Halobacteria</taxon>
        <taxon>Halobacteriales</taxon>
        <taxon>Haloarculaceae</taxon>
        <taxon>Haloarcula</taxon>
    </lineage>
</organism>
<dbReference type="Gene3D" id="1.10.10.10">
    <property type="entry name" value="Winged helix-like DNA-binding domain superfamily/Winged helix DNA-binding domain"/>
    <property type="match status" value="1"/>
</dbReference>
<keyword evidence="2" id="KW-0238">DNA-binding</keyword>
<keyword evidence="1" id="KW-0805">Transcription regulation</keyword>
<protein>
    <recommendedName>
        <fullName evidence="8">IclR family transcriptional regulator</fullName>
    </recommendedName>
</protein>
<evidence type="ECO:0000256" key="2">
    <source>
        <dbReference type="ARBA" id="ARBA00023125"/>
    </source>
</evidence>
<feature type="domain" description="HTH iclR-type" evidence="4">
    <location>
        <begin position="30"/>
        <end position="89"/>
    </location>
</feature>
<dbReference type="PROSITE" id="PS51077">
    <property type="entry name" value="HTH_ICLR"/>
    <property type="match status" value="1"/>
</dbReference>
<dbReference type="SUPFAM" id="SSF55781">
    <property type="entry name" value="GAF domain-like"/>
    <property type="match status" value="1"/>
</dbReference>
<dbReference type="InterPro" id="IPR036388">
    <property type="entry name" value="WH-like_DNA-bd_sf"/>
</dbReference>
<dbReference type="PANTHER" id="PTHR30136">
    <property type="entry name" value="HELIX-TURN-HELIX TRANSCRIPTIONAL REGULATOR, ICLR FAMILY"/>
    <property type="match status" value="1"/>
</dbReference>
<dbReference type="InterPro" id="IPR029016">
    <property type="entry name" value="GAF-like_dom_sf"/>
</dbReference>
<name>A0A830GLN5_9EURY</name>
<evidence type="ECO:0000313" key="7">
    <source>
        <dbReference type="Proteomes" id="UP000605784"/>
    </source>
</evidence>
<evidence type="ECO:0000259" key="5">
    <source>
        <dbReference type="PROSITE" id="PS51078"/>
    </source>
</evidence>
<accession>A0A830GLN5</accession>
<dbReference type="SMART" id="SM00346">
    <property type="entry name" value="HTH_ICLR"/>
    <property type="match status" value="1"/>
</dbReference>
<dbReference type="GO" id="GO:0003677">
    <property type="term" value="F:DNA binding"/>
    <property type="evidence" value="ECO:0007669"/>
    <property type="project" value="UniProtKB-KW"/>
</dbReference>
<comment type="caution">
    <text evidence="6">The sequence shown here is derived from an EMBL/GenBank/DDBJ whole genome shotgun (WGS) entry which is preliminary data.</text>
</comment>
<evidence type="ECO:0000313" key="6">
    <source>
        <dbReference type="EMBL" id="GGN95696.1"/>
    </source>
</evidence>
<dbReference type="InterPro" id="IPR036390">
    <property type="entry name" value="WH_DNA-bd_sf"/>
</dbReference>
<dbReference type="Proteomes" id="UP000605784">
    <property type="component" value="Unassembled WGS sequence"/>
</dbReference>
<sequence length="274" mass="30543">MNIFIVLATDRYDVSRQLIPNPDKFEDPVARTTVTSFRVIDAMAGRESVGVSELADELSLQSGTIHKHLTTLERLGYVVKENRRYRLSVRFMELGGGVRARMKLYKVAHKPLKKLAEATGKVASIMIKEGTRGVYLVRIRDEVEPKTELFEGEHVPLPATAGGKAILAYLPEEERDAILDNYEMTDYTESTITDKDALRDELQSVRDDRLAHDMGEFNPERHCIAGPITDADRNAIGAVTISGPADRMRTESSEYDYPSIVGSTASSIRGKVIQ</sequence>
<gene>
    <name evidence="6" type="ORF">GCM10009030_23150</name>
</gene>
<dbReference type="InterPro" id="IPR050707">
    <property type="entry name" value="HTH_MetabolicPath_Reg"/>
</dbReference>
<dbReference type="Pfam" id="PF09339">
    <property type="entry name" value="HTH_IclR"/>
    <property type="match status" value="1"/>
</dbReference>